<evidence type="ECO:0000313" key="2">
    <source>
        <dbReference type="Proteomes" id="UP001057402"/>
    </source>
</evidence>
<protein>
    <submittedName>
        <fullName evidence="1">Uncharacterized protein</fullName>
    </submittedName>
</protein>
<comment type="caution">
    <text evidence="1">The sequence shown here is derived from an EMBL/GenBank/DDBJ whole genome shotgun (WGS) entry which is preliminary data.</text>
</comment>
<proteinExistence type="predicted"/>
<name>A0ACB9QKX2_9MYRT</name>
<keyword evidence="2" id="KW-1185">Reference proteome</keyword>
<dbReference type="Proteomes" id="UP001057402">
    <property type="component" value="Chromosome 6"/>
</dbReference>
<evidence type="ECO:0000313" key="1">
    <source>
        <dbReference type="EMBL" id="KAI4365960.1"/>
    </source>
</evidence>
<accession>A0ACB9QKX2</accession>
<organism evidence="1 2">
    <name type="scientific">Melastoma candidum</name>
    <dbReference type="NCBI Taxonomy" id="119954"/>
    <lineage>
        <taxon>Eukaryota</taxon>
        <taxon>Viridiplantae</taxon>
        <taxon>Streptophyta</taxon>
        <taxon>Embryophyta</taxon>
        <taxon>Tracheophyta</taxon>
        <taxon>Spermatophyta</taxon>
        <taxon>Magnoliopsida</taxon>
        <taxon>eudicotyledons</taxon>
        <taxon>Gunneridae</taxon>
        <taxon>Pentapetalae</taxon>
        <taxon>rosids</taxon>
        <taxon>malvids</taxon>
        <taxon>Myrtales</taxon>
        <taxon>Melastomataceae</taxon>
        <taxon>Melastomatoideae</taxon>
        <taxon>Melastomateae</taxon>
        <taxon>Melastoma</taxon>
    </lineage>
</organism>
<reference evidence="2" key="1">
    <citation type="journal article" date="2023" name="Front. Plant Sci.">
        <title>Chromosomal-level genome assembly of Melastoma candidum provides insights into trichome evolution.</title>
        <authorList>
            <person name="Zhong Y."/>
            <person name="Wu W."/>
            <person name="Sun C."/>
            <person name="Zou P."/>
            <person name="Liu Y."/>
            <person name="Dai S."/>
            <person name="Zhou R."/>
        </authorList>
    </citation>
    <scope>NUCLEOTIDE SEQUENCE [LARGE SCALE GENOMIC DNA]</scope>
</reference>
<gene>
    <name evidence="1" type="ORF">MLD38_021894</name>
</gene>
<dbReference type="EMBL" id="CM042885">
    <property type="protein sequence ID" value="KAI4365960.1"/>
    <property type="molecule type" value="Genomic_DNA"/>
</dbReference>
<sequence>MGYAASIVPGTPASSPSLPHSLLRSKPKPNPIPSLNLLPGRRFPFPPLRSFPNPANGRRSSFPSSAISFSPSSPPSADTIPSKLDSLVSGFRSLPQPVDRVKRLLEFSGSLPPLPDAYRVDSNRVMGCTAQVWLEAKLDEDGRMRFWADSDSEIARGYCSCLIWLLDGAMPSEVLMMKMDYLSALNVGLPSSGRSRVNTWHNVLISMQKRTKAFLAWREGKASYDPFPSLILNAEGIQAKGSYAEAQARYLFPEESTVKELVKVLKEKKIGVVAHFYMDPEVQGVLTAAQKQWPHIHISDSLVMADSAVKMAEAGCQFITVGGRFYVGECPCNP</sequence>